<accession>A0AA35Y2H8</accession>
<protein>
    <submittedName>
        <fullName evidence="1">Uncharacterized protein</fullName>
    </submittedName>
</protein>
<proteinExistence type="predicted"/>
<keyword evidence="2" id="KW-1185">Reference proteome</keyword>
<gene>
    <name evidence="1" type="ORF">LSALG_LOCUS5240</name>
</gene>
<dbReference type="EMBL" id="OX465086">
    <property type="protein sequence ID" value="CAI9264599.1"/>
    <property type="molecule type" value="Genomic_DNA"/>
</dbReference>
<sequence>MKRKLEQMWPTLKQLRQKVKVKELENRKSKKGIHVGIPTHLRRIHIRTSPKILFSTMHGLTNRKKEYLSSIRFGPLLNIKVDGSASRIGYYAVNNFDPERMDPYIPHDDNAENVNSVNGSVEEYHSTIESMFNKLVDDSHLLHSKLVDAIKRHPLVCDFYEWQAKIRIFFNEESMKYGVAGLLMQIVSDLYLNGVDITKRISRAQKDLSEWVFSTQGHPSDELFRTCVGVAAERFHMESFFAKCELFVHVLDCWSHLLNFDEALHSNLSPCRLFANNTLTLHLPVVSDSHIFLVVLDFQQPSFWIIENIKRDDDTQHIYGLLPDIIHLYMSQYLRSIRHPNAEAFSHVPRQITH</sequence>
<dbReference type="Proteomes" id="UP001177003">
    <property type="component" value="Chromosome 0"/>
</dbReference>
<organism evidence="1 2">
    <name type="scientific">Lactuca saligna</name>
    <name type="common">Willowleaf lettuce</name>
    <dbReference type="NCBI Taxonomy" id="75948"/>
    <lineage>
        <taxon>Eukaryota</taxon>
        <taxon>Viridiplantae</taxon>
        <taxon>Streptophyta</taxon>
        <taxon>Embryophyta</taxon>
        <taxon>Tracheophyta</taxon>
        <taxon>Spermatophyta</taxon>
        <taxon>Magnoliopsida</taxon>
        <taxon>eudicotyledons</taxon>
        <taxon>Gunneridae</taxon>
        <taxon>Pentapetalae</taxon>
        <taxon>asterids</taxon>
        <taxon>campanulids</taxon>
        <taxon>Asterales</taxon>
        <taxon>Asteraceae</taxon>
        <taxon>Cichorioideae</taxon>
        <taxon>Cichorieae</taxon>
        <taxon>Lactucinae</taxon>
        <taxon>Lactuca</taxon>
    </lineage>
</organism>
<evidence type="ECO:0000313" key="1">
    <source>
        <dbReference type="EMBL" id="CAI9264599.1"/>
    </source>
</evidence>
<evidence type="ECO:0000313" key="2">
    <source>
        <dbReference type="Proteomes" id="UP001177003"/>
    </source>
</evidence>
<reference evidence="1" key="1">
    <citation type="submission" date="2023-04" db="EMBL/GenBank/DDBJ databases">
        <authorList>
            <person name="Vijverberg K."/>
            <person name="Xiong W."/>
            <person name="Schranz E."/>
        </authorList>
    </citation>
    <scope>NUCLEOTIDE SEQUENCE</scope>
</reference>
<dbReference type="AlphaFoldDB" id="A0AA35Y2H8"/>
<name>A0AA35Y2H8_LACSI</name>